<organism evidence="1">
    <name type="scientific">Bradyrhizobium barranii subsp. barranii</name>
    <dbReference type="NCBI Taxonomy" id="2823807"/>
    <lineage>
        <taxon>Bacteria</taxon>
        <taxon>Pseudomonadati</taxon>
        <taxon>Pseudomonadota</taxon>
        <taxon>Alphaproteobacteria</taxon>
        <taxon>Hyphomicrobiales</taxon>
        <taxon>Nitrobacteraceae</taxon>
        <taxon>Bradyrhizobium</taxon>
        <taxon>Bradyrhizobium barranii</taxon>
    </lineage>
</organism>
<dbReference type="KEGG" id="bban:J4G43_053340"/>
<keyword evidence="2" id="KW-0614">Plasmid</keyword>
<dbReference type="RefSeq" id="WP_208089764.1">
    <property type="nucleotide sequence ID" value="NZ_CP086137.1"/>
</dbReference>
<geneLocation type="plasmid" evidence="2 3">
    <name>pBb144S4a</name>
</geneLocation>
<evidence type="ECO:0000313" key="1">
    <source>
        <dbReference type="EMBL" id="MBO1869262.1"/>
    </source>
</evidence>
<dbReference type="AlphaFoldDB" id="A0A939MG24"/>
<reference evidence="1" key="1">
    <citation type="submission" date="2021-03" db="EMBL/GenBank/DDBJ databases">
        <title>Whole Genome Sequence of Bradyrhizobium sp. Strain 144S4.</title>
        <authorList>
            <person name="Bromfield E.S.P."/>
            <person name="Cloutier S."/>
        </authorList>
    </citation>
    <scope>NUCLEOTIDE SEQUENCE [LARGE SCALE GENOMIC DNA]</scope>
    <source>
        <strain evidence="1">144S4</strain>
    </source>
</reference>
<reference evidence="2 3" key="2">
    <citation type="journal article" date="2022" name="Int. J. Syst. Evol. Microbiol.">
        <title>Strains of Bradyrhizobium barranii sp. nov. associated with legumes native to Canada are symbionts of soybeans and belong to different subspecies (subsp. barranii subsp. nov. and subsp. apii subsp. nov.) and symbiovars (sv. glycinearum and sv. septentrionale).</title>
        <authorList>
            <person name="Bromfield E.S.P."/>
            <person name="Cloutier S."/>
            <person name="Wasai-Hara S."/>
            <person name="Minamisawa K."/>
        </authorList>
    </citation>
    <scope>NUCLEOTIDE SEQUENCE [LARGE SCALE GENOMIC DNA]</scope>
    <source>
        <strain evidence="2 3">144S4</strain>
        <plasmid evidence="3">pBb144S4a</plasmid>
    </source>
</reference>
<proteinExistence type="predicted"/>
<accession>A0A939MG24</accession>
<dbReference type="Proteomes" id="UP000664702">
    <property type="component" value="Plasmid pBb144S4a"/>
</dbReference>
<evidence type="ECO:0000313" key="2">
    <source>
        <dbReference type="EMBL" id="UEM17999.1"/>
    </source>
</evidence>
<name>A0A939MG24_9BRAD</name>
<protein>
    <submittedName>
        <fullName evidence="1">Uncharacterized protein</fullName>
    </submittedName>
</protein>
<gene>
    <name evidence="2" type="ORF">J4G43_053340</name>
    <name evidence="1" type="ORF">J4G43_53740</name>
</gene>
<dbReference type="EMBL" id="JAGEMI010000004">
    <property type="protein sequence ID" value="MBO1869262.1"/>
    <property type="molecule type" value="Genomic_DNA"/>
</dbReference>
<evidence type="ECO:0000313" key="3">
    <source>
        <dbReference type="Proteomes" id="UP000664702"/>
    </source>
</evidence>
<sequence length="114" mass="12639">MALRLFIMQMTVSRKLRLALDVRLPAGLDHIVLEAIEQGFALQGLFGVPAHEADRVWTDPPDHMLVQLDQRLSLALQLGEAANQPRSIAYFNPAPNSRPLPSSPIMNSALIRSM</sequence>
<dbReference type="EMBL" id="CP086137">
    <property type="protein sequence ID" value="UEM17999.1"/>
    <property type="molecule type" value="Genomic_DNA"/>
</dbReference>